<dbReference type="PRINTS" id="PR01248">
    <property type="entry name" value="TYPE1KERATIN"/>
</dbReference>
<evidence type="ECO:0000313" key="5">
    <source>
        <dbReference type="Proteomes" id="UP000808372"/>
    </source>
</evidence>
<feature type="region of interest" description="Disordered" evidence="3">
    <location>
        <begin position="1"/>
        <end position="59"/>
    </location>
</feature>
<dbReference type="SMART" id="SM01391">
    <property type="entry name" value="Filament"/>
    <property type="match status" value="1"/>
</dbReference>
<dbReference type="RefSeq" id="XP_038853309.1">
    <property type="nucleotide sequence ID" value="XM_038997381.1"/>
</dbReference>
<feature type="compositionally biased region" description="Basic and acidic residues" evidence="3">
    <location>
        <begin position="385"/>
        <end position="400"/>
    </location>
</feature>
<reference evidence="6" key="1">
    <citation type="submission" date="2025-08" db="UniProtKB">
        <authorList>
            <consortium name="RefSeq"/>
        </authorList>
    </citation>
    <scope>IDENTIFICATION</scope>
    <source>
        <tissue evidence="6">White muscle</tissue>
    </source>
</reference>
<accession>A0A8U0R4F4</accession>
<dbReference type="Pfam" id="PF00038">
    <property type="entry name" value="Filament"/>
    <property type="match status" value="1"/>
</dbReference>
<feature type="compositionally biased region" description="Low complexity" evidence="3">
    <location>
        <begin position="479"/>
        <end position="503"/>
    </location>
</feature>
<evidence type="ECO:0000313" key="6">
    <source>
        <dbReference type="RefSeq" id="XP_038853309.1"/>
    </source>
</evidence>
<keyword evidence="5" id="KW-1185">Reference proteome</keyword>
<dbReference type="FunFam" id="1.20.5.500:FF:000001">
    <property type="entry name" value="Type II keratin 23"/>
    <property type="match status" value="1"/>
</dbReference>
<name>A0A8U0R4F4_SALNM</name>
<keyword evidence="1" id="KW-0403">Intermediate filament</keyword>
<proteinExistence type="predicted"/>
<dbReference type="GeneID" id="120050853"/>
<dbReference type="KEGG" id="snh:120050853"/>
<dbReference type="Proteomes" id="UP000808372">
    <property type="component" value="Chromosome 7"/>
</dbReference>
<evidence type="ECO:0000259" key="4">
    <source>
        <dbReference type="PROSITE" id="PS51842"/>
    </source>
</evidence>
<dbReference type="Gene3D" id="1.20.5.500">
    <property type="entry name" value="Single helix bin"/>
    <property type="match status" value="1"/>
</dbReference>
<protein>
    <submittedName>
        <fullName evidence="6">Keratin, type I cytoskeletal 18-like</fullName>
    </submittedName>
</protein>
<dbReference type="InterPro" id="IPR039008">
    <property type="entry name" value="IF_rod_dom"/>
</dbReference>
<keyword evidence="2" id="KW-0175">Coiled coil</keyword>
<dbReference type="InterPro" id="IPR002957">
    <property type="entry name" value="Keratin_I"/>
</dbReference>
<dbReference type="Gene3D" id="1.20.5.170">
    <property type="match status" value="1"/>
</dbReference>
<feature type="compositionally biased region" description="Polar residues" evidence="3">
    <location>
        <begin position="446"/>
        <end position="460"/>
    </location>
</feature>
<dbReference type="GO" id="GO:0005198">
    <property type="term" value="F:structural molecule activity"/>
    <property type="evidence" value="ECO:0007669"/>
    <property type="project" value="InterPro"/>
</dbReference>
<dbReference type="AlphaFoldDB" id="A0A8U0R4F4"/>
<dbReference type="PANTHER" id="PTHR23239:SF358">
    <property type="entry name" value="KERATIN, TYPE I CYTOSKELETAL 18"/>
    <property type="match status" value="1"/>
</dbReference>
<evidence type="ECO:0000256" key="1">
    <source>
        <dbReference type="ARBA" id="ARBA00022754"/>
    </source>
</evidence>
<feature type="domain" description="IF rod" evidence="4">
    <location>
        <begin position="52"/>
        <end position="363"/>
    </location>
</feature>
<sequence length="503" mass="56572">MSSNRAFSMFSGAGGRGSRVSVASLEGLRNAMRSDPENSNDVSPAPGPAPDDKKTMKGLNDRLSGYLGRVRNLEEANKDLEDQIQDILDKRGDPNGRDWDVVEKPLNDLRKKLRDMTMDNARLLLQIDNTKLANDDFKNKLDNEKQARKTVERDLIGLKKMIDDTNLNRMQLESQVESVKEELAVLKKDHKDDVDELRKKIKDSNVLVEFDSQDNNLSDTLNKIRSQYEKLAKKNLKDTDDWYQSKFDSIKVEVVQNTEALHSGKNELKDLRRQRHLLEIDIQSIMSLVHSHEESLKDTDGRYNREMTRLNKILLQLEGELVQVRTQVERHVDDYQELLHVKMKLEAEIENYRSLMHDIAPDDSVGFSLEQAVNCEPPQPPKKALMKDEVDGKEVPKKTEAPATQKSLPPIQEAPTKKTEAPATQKSLPPIQEAPTKKTEAPATQEAPTNKTEAPATQKSLPPIQEAPTKKTEAPATQEAPTNTEAPTKAAKAETPTTEAGPS</sequence>
<dbReference type="SUPFAM" id="SSF64593">
    <property type="entry name" value="Intermediate filament protein, coiled coil region"/>
    <property type="match status" value="2"/>
</dbReference>
<dbReference type="GO" id="GO:0005882">
    <property type="term" value="C:intermediate filament"/>
    <property type="evidence" value="ECO:0007669"/>
    <property type="project" value="UniProtKB-KW"/>
</dbReference>
<organism evidence="5 6">
    <name type="scientific">Salvelinus namaycush</name>
    <name type="common">Lake trout</name>
    <name type="synonym">Salmo namaycush</name>
    <dbReference type="NCBI Taxonomy" id="8040"/>
    <lineage>
        <taxon>Eukaryota</taxon>
        <taxon>Metazoa</taxon>
        <taxon>Chordata</taxon>
        <taxon>Craniata</taxon>
        <taxon>Vertebrata</taxon>
        <taxon>Euteleostomi</taxon>
        <taxon>Actinopterygii</taxon>
        <taxon>Neopterygii</taxon>
        <taxon>Teleostei</taxon>
        <taxon>Protacanthopterygii</taxon>
        <taxon>Salmoniformes</taxon>
        <taxon>Salmonidae</taxon>
        <taxon>Salmoninae</taxon>
        <taxon>Salvelinus</taxon>
    </lineage>
</organism>
<dbReference type="Gene3D" id="1.20.5.1160">
    <property type="entry name" value="Vasodilator-stimulated phosphoprotein"/>
    <property type="match status" value="1"/>
</dbReference>
<gene>
    <name evidence="6" type="primary">LOC120050853</name>
</gene>
<evidence type="ECO:0000256" key="2">
    <source>
        <dbReference type="ARBA" id="ARBA00023054"/>
    </source>
</evidence>
<evidence type="ECO:0000256" key="3">
    <source>
        <dbReference type="SAM" id="MobiDB-lite"/>
    </source>
</evidence>
<feature type="region of interest" description="Disordered" evidence="3">
    <location>
        <begin position="372"/>
        <end position="503"/>
    </location>
</feature>
<dbReference type="PANTHER" id="PTHR23239">
    <property type="entry name" value="INTERMEDIATE FILAMENT"/>
    <property type="match status" value="1"/>
</dbReference>
<dbReference type="PROSITE" id="PS51842">
    <property type="entry name" value="IF_ROD_2"/>
    <property type="match status" value="1"/>
</dbReference>